<dbReference type="NCBIfam" id="TIGR01764">
    <property type="entry name" value="excise"/>
    <property type="match status" value="1"/>
</dbReference>
<reference evidence="3" key="1">
    <citation type="submission" date="2023-07" db="EMBL/GenBank/DDBJ databases">
        <title>Conexibacter stalactiti sp. nov., isolated from stalactites in a lava cave and emended description of the genus Conexibacter.</title>
        <authorList>
            <person name="Lee S.D."/>
        </authorList>
    </citation>
    <scope>NUCLEOTIDE SEQUENCE [LARGE SCALE GENOMIC DNA]</scope>
    <source>
        <strain evidence="3">KCTC 39840</strain>
    </source>
</reference>
<dbReference type="EMBL" id="JAWSTH010000082">
    <property type="protein sequence ID" value="MDW5597318.1"/>
    <property type="molecule type" value="Genomic_DNA"/>
</dbReference>
<accession>A0ABU4HVH1</accession>
<dbReference type="SUPFAM" id="SSF46955">
    <property type="entry name" value="Putative DNA-binding domain"/>
    <property type="match status" value="1"/>
</dbReference>
<dbReference type="Pfam" id="PF12728">
    <property type="entry name" value="HTH_17"/>
    <property type="match status" value="1"/>
</dbReference>
<dbReference type="Proteomes" id="UP001284601">
    <property type="component" value="Unassembled WGS sequence"/>
</dbReference>
<evidence type="ECO:0000313" key="3">
    <source>
        <dbReference type="Proteomes" id="UP001284601"/>
    </source>
</evidence>
<keyword evidence="3" id="KW-1185">Reference proteome</keyword>
<feature type="domain" description="Helix-turn-helix" evidence="1">
    <location>
        <begin position="20"/>
        <end position="68"/>
    </location>
</feature>
<comment type="caution">
    <text evidence="2">The sequence shown here is derived from an EMBL/GenBank/DDBJ whole genome shotgun (WGS) entry which is preliminary data.</text>
</comment>
<dbReference type="RefSeq" id="WP_318599782.1">
    <property type="nucleotide sequence ID" value="NZ_JAWSTH010000082.1"/>
</dbReference>
<proteinExistence type="predicted"/>
<dbReference type="InterPro" id="IPR009061">
    <property type="entry name" value="DNA-bd_dom_put_sf"/>
</dbReference>
<dbReference type="InterPro" id="IPR010093">
    <property type="entry name" value="SinI_DNA-bd"/>
</dbReference>
<sequence length="69" mass="7892">MSPNPTASEPPRRRLTRADVMTAREVAEMLGLPLSTVYELARRRELPSSRLGRAVRFIRDDVEGRLRSQ</sequence>
<gene>
    <name evidence="2" type="ORF">R7226_23425</name>
</gene>
<protein>
    <submittedName>
        <fullName evidence="2">Helix-turn-helix domain-containing protein</fullName>
    </submittedName>
</protein>
<reference evidence="2 3" key="2">
    <citation type="submission" date="2023-10" db="EMBL/GenBank/DDBJ databases">
        <authorList>
            <person name="Han X.F."/>
        </authorList>
    </citation>
    <scope>NUCLEOTIDE SEQUENCE [LARGE SCALE GENOMIC DNA]</scope>
    <source>
        <strain evidence="2 3">KCTC 39840</strain>
    </source>
</reference>
<dbReference type="InterPro" id="IPR041657">
    <property type="entry name" value="HTH_17"/>
</dbReference>
<evidence type="ECO:0000313" key="2">
    <source>
        <dbReference type="EMBL" id="MDW5597318.1"/>
    </source>
</evidence>
<name>A0ABU4HVH1_9ACTN</name>
<evidence type="ECO:0000259" key="1">
    <source>
        <dbReference type="Pfam" id="PF12728"/>
    </source>
</evidence>
<organism evidence="2 3">
    <name type="scientific">Conexibacter stalactiti</name>
    <dbReference type="NCBI Taxonomy" id="1940611"/>
    <lineage>
        <taxon>Bacteria</taxon>
        <taxon>Bacillati</taxon>
        <taxon>Actinomycetota</taxon>
        <taxon>Thermoleophilia</taxon>
        <taxon>Solirubrobacterales</taxon>
        <taxon>Conexibacteraceae</taxon>
        <taxon>Conexibacter</taxon>
    </lineage>
</organism>